<feature type="transmembrane region" description="Helical" evidence="1">
    <location>
        <begin position="111"/>
        <end position="129"/>
    </location>
</feature>
<dbReference type="KEGG" id="cjk:jk2085"/>
<keyword evidence="1" id="KW-0472">Membrane</keyword>
<keyword evidence="1" id="KW-1133">Transmembrane helix</keyword>
<keyword evidence="3" id="KW-1185">Reference proteome</keyword>
<evidence type="ECO:0000256" key="1">
    <source>
        <dbReference type="SAM" id="Phobius"/>
    </source>
</evidence>
<dbReference type="OrthoDB" id="5324916at2"/>
<proteinExistence type="predicted"/>
<dbReference type="InterPro" id="IPR008407">
    <property type="entry name" value="Brnchd-chn_aa_trnsp_AzlD"/>
</dbReference>
<evidence type="ECO:0000313" key="3">
    <source>
        <dbReference type="Proteomes" id="UP000000545"/>
    </source>
</evidence>
<reference evidence="2 3" key="1">
    <citation type="journal article" date="2005" name="J. Bacteriol.">
        <title>Complete genome sequence and analysis of the multiresistant nosocomial pathogen Corynebacterium jeikeium K411, a lipid-requiring bacterium of the human skin flora.</title>
        <authorList>
            <person name="Tauch A."/>
            <person name="Kaiser O."/>
            <person name="Hain T."/>
            <person name="Goesmann A."/>
            <person name="Weisshaar B."/>
            <person name="Albersmeier A."/>
            <person name="Bekel T."/>
            <person name="Bischoff N."/>
            <person name="Brune I."/>
            <person name="Chakraborty T."/>
            <person name="Kalinowski J."/>
            <person name="Meyer F."/>
            <person name="Rupp O."/>
            <person name="Schneiker S."/>
            <person name="Viehoever P."/>
            <person name="Puehler A."/>
        </authorList>
    </citation>
    <scope>NUCLEOTIDE SEQUENCE [LARGE SCALE GENOMIC DNA]</scope>
    <source>
        <strain evidence="2 3">K411</strain>
    </source>
</reference>
<dbReference type="eggNOG" id="COG1687">
    <property type="taxonomic scope" value="Bacteria"/>
</dbReference>
<sequence>MPAGTIALATPATHLQAAAGLPEGVQLGPTLAILGSIFLVTLALRGLPFAALRFFRESDLVAWLGLAMPVGVMTLLVVYTVSGQADAPGGFAAVAIALAFTVALHLWRRSATLSILLGTVLYLVLVNLIF</sequence>
<dbReference type="AlphaFoldDB" id="Q4JSE0"/>
<gene>
    <name evidence="2" type="primary">azlD</name>
    <name evidence="2" type="ordered locus">jk2085</name>
</gene>
<dbReference type="PIRSF" id="PIRSF003203">
    <property type="entry name" value="AzlD"/>
    <property type="match status" value="1"/>
</dbReference>
<feature type="transmembrane region" description="Helical" evidence="1">
    <location>
        <begin position="60"/>
        <end position="81"/>
    </location>
</feature>
<dbReference type="PATRIC" id="fig|306537.10.peg.2115"/>
<protein>
    <submittedName>
        <fullName evidence="2">Branched-chain amino acid transport protein</fullName>
    </submittedName>
</protein>
<accession>Q4JSE0</accession>
<organism evidence="2 3">
    <name type="scientific">Corynebacterium jeikeium (strain K411)</name>
    <dbReference type="NCBI Taxonomy" id="306537"/>
    <lineage>
        <taxon>Bacteria</taxon>
        <taxon>Bacillati</taxon>
        <taxon>Actinomycetota</taxon>
        <taxon>Actinomycetes</taxon>
        <taxon>Mycobacteriales</taxon>
        <taxon>Corynebacteriaceae</taxon>
        <taxon>Corynebacterium</taxon>
    </lineage>
</organism>
<dbReference type="Proteomes" id="UP000000545">
    <property type="component" value="Chromosome"/>
</dbReference>
<name>Q4JSE0_CORJK</name>
<feature type="transmembrane region" description="Helical" evidence="1">
    <location>
        <begin position="87"/>
        <end position="104"/>
    </location>
</feature>
<evidence type="ECO:0000313" key="2">
    <source>
        <dbReference type="EMBL" id="CAI38267.1"/>
    </source>
</evidence>
<dbReference type="RefSeq" id="WP_011274336.1">
    <property type="nucleotide sequence ID" value="NC_007164.1"/>
</dbReference>
<keyword evidence="1" id="KW-0812">Transmembrane</keyword>
<dbReference type="Pfam" id="PF05437">
    <property type="entry name" value="AzlD"/>
    <property type="match status" value="1"/>
</dbReference>
<dbReference type="STRING" id="306537.jk2085"/>
<dbReference type="HOGENOM" id="CLU_144816_0_0_11"/>
<feature type="transmembrane region" description="Helical" evidence="1">
    <location>
        <begin position="27"/>
        <end position="48"/>
    </location>
</feature>
<dbReference type="EMBL" id="CR931997">
    <property type="protein sequence ID" value="CAI38267.1"/>
    <property type="molecule type" value="Genomic_DNA"/>
</dbReference>